<dbReference type="InterPro" id="IPR056858">
    <property type="entry name" value="VSR_TRX"/>
</dbReference>
<evidence type="ECO:0000259" key="4">
    <source>
        <dbReference type="Pfam" id="PF25011"/>
    </source>
</evidence>
<feature type="transmembrane region" description="Helical" evidence="2">
    <location>
        <begin position="361"/>
        <end position="386"/>
    </location>
</feature>
<gene>
    <name evidence="5" type="ORF">SEMRO_883_G215540.1</name>
</gene>
<organism evidence="5 6">
    <name type="scientific">Seminavis robusta</name>
    <dbReference type="NCBI Taxonomy" id="568900"/>
    <lineage>
        <taxon>Eukaryota</taxon>
        <taxon>Sar</taxon>
        <taxon>Stramenopiles</taxon>
        <taxon>Ochrophyta</taxon>
        <taxon>Bacillariophyta</taxon>
        <taxon>Bacillariophyceae</taxon>
        <taxon>Bacillariophycidae</taxon>
        <taxon>Naviculales</taxon>
        <taxon>Naviculaceae</taxon>
        <taxon>Seminavis</taxon>
    </lineage>
</organism>
<feature type="domain" description="Vacuolar sorting receptor thioredoxin-like" evidence="4">
    <location>
        <begin position="105"/>
        <end position="252"/>
    </location>
</feature>
<evidence type="ECO:0000256" key="3">
    <source>
        <dbReference type="SAM" id="SignalP"/>
    </source>
</evidence>
<protein>
    <submittedName>
        <fullName evidence="5">Exocyst complex component</fullName>
    </submittedName>
</protein>
<evidence type="ECO:0000256" key="1">
    <source>
        <dbReference type="SAM" id="MobiDB-lite"/>
    </source>
</evidence>
<dbReference type="Proteomes" id="UP001153069">
    <property type="component" value="Unassembled WGS sequence"/>
</dbReference>
<keyword evidence="2" id="KW-0812">Transmembrane</keyword>
<dbReference type="EMBL" id="CAICTM010000882">
    <property type="protein sequence ID" value="CAB9517831.1"/>
    <property type="molecule type" value="Genomic_DNA"/>
</dbReference>
<reference evidence="5" key="1">
    <citation type="submission" date="2020-06" db="EMBL/GenBank/DDBJ databases">
        <authorList>
            <consortium name="Plant Systems Biology data submission"/>
        </authorList>
    </citation>
    <scope>NUCLEOTIDE SEQUENCE</scope>
    <source>
        <strain evidence="5">D6</strain>
    </source>
</reference>
<dbReference type="Pfam" id="PF25011">
    <property type="entry name" value="VSR_TRX"/>
    <property type="match status" value="1"/>
</dbReference>
<evidence type="ECO:0000313" key="5">
    <source>
        <dbReference type="EMBL" id="CAB9517831.1"/>
    </source>
</evidence>
<feature type="compositionally biased region" description="Low complexity" evidence="1">
    <location>
        <begin position="321"/>
        <end position="333"/>
    </location>
</feature>
<sequence>MTMMMKVKYLLLTLSSCYMVQAAFDSASFVANDVASGTAASDLVSVDFYTSPEARFDYDAIHALRPLVFRLHSTAIEFEPRMVATRGHDRGCAQEDGSPLEGELPGECALHCLVRGRYCDASLLELQMITQQMRASGNHFLEEGVTRRCIWKEYGVNDPQKYFGYFDGIAAEGCQQTLSNSCREYGYVQEGLDIETIQKCADSDGVHSVGAKPILEEAIAQPVPTQLPALFVQGKQVTGGNLDPTEVLTAVCDAFATEERPKVCQFCLETCPSLSNGESNIQECLWELKCANPEHTFQTYLGYMASSTPELPEQPTDNDDNSTTTTTSSTSNTHAIGPFPSDTEKEVSAGHKAAKVAEEGLGIVAIFILLLLGAAVIMVITAAVRVNRSKQVIDRYLQEKAELDAHNHGGGGTAGTANGGGVYGHHDPAMFPDADADMDLDAALSYGDVIGQSQRAAASHTSAPAQSKFLPEIA</sequence>
<accession>A0A9N8EEJ3</accession>
<name>A0A9N8EEJ3_9STRA</name>
<feature type="signal peptide" evidence="3">
    <location>
        <begin position="1"/>
        <end position="22"/>
    </location>
</feature>
<evidence type="ECO:0000256" key="2">
    <source>
        <dbReference type="SAM" id="Phobius"/>
    </source>
</evidence>
<proteinExistence type="predicted"/>
<keyword evidence="3" id="KW-0732">Signal</keyword>
<dbReference type="AlphaFoldDB" id="A0A9N8EEJ3"/>
<feature type="region of interest" description="Disordered" evidence="1">
    <location>
        <begin position="307"/>
        <end position="345"/>
    </location>
</feature>
<keyword evidence="2" id="KW-1133">Transmembrane helix</keyword>
<keyword evidence="2" id="KW-0472">Membrane</keyword>
<feature type="chain" id="PRO_5040261468" evidence="3">
    <location>
        <begin position="23"/>
        <end position="474"/>
    </location>
</feature>
<comment type="caution">
    <text evidence="5">The sequence shown here is derived from an EMBL/GenBank/DDBJ whole genome shotgun (WGS) entry which is preliminary data.</text>
</comment>
<keyword evidence="6" id="KW-1185">Reference proteome</keyword>
<evidence type="ECO:0000313" key="6">
    <source>
        <dbReference type="Proteomes" id="UP001153069"/>
    </source>
</evidence>